<name>A0A226D4V9_FOLCA</name>
<evidence type="ECO:0000256" key="5">
    <source>
        <dbReference type="PROSITE-ProRule" id="PRU00042"/>
    </source>
</evidence>
<dbReference type="PROSITE" id="PS00028">
    <property type="entry name" value="ZINC_FINGER_C2H2_1"/>
    <property type="match status" value="3"/>
</dbReference>
<comment type="caution">
    <text evidence="8">The sequence shown here is derived from an EMBL/GenBank/DDBJ whole genome shotgun (WGS) entry which is preliminary data.</text>
</comment>
<proteinExistence type="predicted"/>
<gene>
    <name evidence="8" type="ORF">Fcan01_25577</name>
</gene>
<evidence type="ECO:0000259" key="7">
    <source>
        <dbReference type="PROSITE" id="PS50157"/>
    </source>
</evidence>
<dbReference type="OrthoDB" id="6671661at2759"/>
<evidence type="ECO:0000313" key="9">
    <source>
        <dbReference type="Proteomes" id="UP000198287"/>
    </source>
</evidence>
<dbReference type="Proteomes" id="UP000198287">
    <property type="component" value="Unassembled WGS sequence"/>
</dbReference>
<keyword evidence="1" id="KW-0479">Metal-binding</keyword>
<feature type="domain" description="C2H2-type" evidence="7">
    <location>
        <begin position="25"/>
        <end position="52"/>
    </location>
</feature>
<evidence type="ECO:0000256" key="2">
    <source>
        <dbReference type="ARBA" id="ARBA00022737"/>
    </source>
</evidence>
<accession>A0A226D4V9</accession>
<feature type="domain" description="C2H2-type" evidence="7">
    <location>
        <begin position="99"/>
        <end position="127"/>
    </location>
</feature>
<dbReference type="SUPFAM" id="SSF57667">
    <property type="entry name" value="beta-beta-alpha zinc fingers"/>
    <property type="match status" value="2"/>
</dbReference>
<keyword evidence="3 5" id="KW-0863">Zinc-finger</keyword>
<organism evidence="8 9">
    <name type="scientific">Folsomia candida</name>
    <name type="common">Springtail</name>
    <dbReference type="NCBI Taxonomy" id="158441"/>
    <lineage>
        <taxon>Eukaryota</taxon>
        <taxon>Metazoa</taxon>
        <taxon>Ecdysozoa</taxon>
        <taxon>Arthropoda</taxon>
        <taxon>Hexapoda</taxon>
        <taxon>Collembola</taxon>
        <taxon>Entomobryomorpha</taxon>
        <taxon>Isotomoidea</taxon>
        <taxon>Isotomidae</taxon>
        <taxon>Proisotominae</taxon>
        <taxon>Folsomia</taxon>
    </lineage>
</organism>
<evidence type="ECO:0000313" key="8">
    <source>
        <dbReference type="EMBL" id="OXA39691.1"/>
    </source>
</evidence>
<feature type="domain" description="C2H2-type" evidence="7">
    <location>
        <begin position="71"/>
        <end position="94"/>
    </location>
</feature>
<dbReference type="AlphaFoldDB" id="A0A226D4V9"/>
<sequence>MEKEDSRLPQTSKTSNVTERKIKRFCCDQCGRKYRSRGYFIEHKRSHNKASVARFFGGPNKMLPHQKTTDIPCPQCSEKFDTRLQLVEHLNSVHLKILYRCSHCNSLFDDQGDLDEHLEAGHPSKSSISPSAPAPTEDTFTNNSI</sequence>
<dbReference type="GO" id="GO:0008270">
    <property type="term" value="F:zinc ion binding"/>
    <property type="evidence" value="ECO:0007669"/>
    <property type="project" value="UniProtKB-KW"/>
</dbReference>
<evidence type="ECO:0000256" key="6">
    <source>
        <dbReference type="SAM" id="MobiDB-lite"/>
    </source>
</evidence>
<evidence type="ECO:0000256" key="4">
    <source>
        <dbReference type="ARBA" id="ARBA00022833"/>
    </source>
</evidence>
<dbReference type="Pfam" id="PF00096">
    <property type="entry name" value="zf-C2H2"/>
    <property type="match status" value="1"/>
</dbReference>
<dbReference type="InterPro" id="IPR036236">
    <property type="entry name" value="Znf_C2H2_sf"/>
</dbReference>
<dbReference type="SMART" id="SM00355">
    <property type="entry name" value="ZnF_C2H2"/>
    <property type="match status" value="3"/>
</dbReference>
<dbReference type="Gene3D" id="3.30.160.60">
    <property type="entry name" value="Classic Zinc Finger"/>
    <property type="match status" value="1"/>
</dbReference>
<dbReference type="EMBL" id="LNIX01000037">
    <property type="protein sequence ID" value="OXA39691.1"/>
    <property type="molecule type" value="Genomic_DNA"/>
</dbReference>
<evidence type="ECO:0000256" key="3">
    <source>
        <dbReference type="ARBA" id="ARBA00022771"/>
    </source>
</evidence>
<dbReference type="PROSITE" id="PS50157">
    <property type="entry name" value="ZINC_FINGER_C2H2_2"/>
    <property type="match status" value="3"/>
</dbReference>
<feature type="compositionally biased region" description="Low complexity" evidence="6">
    <location>
        <begin position="123"/>
        <end position="135"/>
    </location>
</feature>
<reference evidence="8 9" key="1">
    <citation type="submission" date="2015-12" db="EMBL/GenBank/DDBJ databases">
        <title>The genome of Folsomia candida.</title>
        <authorList>
            <person name="Faddeeva A."/>
            <person name="Derks M.F."/>
            <person name="Anvar Y."/>
            <person name="Smit S."/>
            <person name="Van Straalen N."/>
            <person name="Roelofs D."/>
        </authorList>
    </citation>
    <scope>NUCLEOTIDE SEQUENCE [LARGE SCALE GENOMIC DNA]</scope>
    <source>
        <strain evidence="8 9">VU population</strain>
        <tissue evidence="8">Whole body</tissue>
    </source>
</reference>
<keyword evidence="2" id="KW-0677">Repeat</keyword>
<dbReference type="PANTHER" id="PTHR24379:SF121">
    <property type="entry name" value="C2H2-TYPE DOMAIN-CONTAINING PROTEIN"/>
    <property type="match status" value="1"/>
</dbReference>
<protein>
    <submittedName>
        <fullName evidence="8">Gastrula zinc finger protein XlCGF9.1</fullName>
    </submittedName>
</protein>
<dbReference type="InterPro" id="IPR013087">
    <property type="entry name" value="Znf_C2H2_type"/>
</dbReference>
<evidence type="ECO:0000256" key="1">
    <source>
        <dbReference type="ARBA" id="ARBA00022723"/>
    </source>
</evidence>
<keyword evidence="9" id="KW-1185">Reference proteome</keyword>
<feature type="region of interest" description="Disordered" evidence="6">
    <location>
        <begin position="118"/>
        <end position="145"/>
    </location>
</feature>
<keyword evidence="4" id="KW-0862">Zinc</keyword>
<dbReference type="PANTHER" id="PTHR24379">
    <property type="entry name" value="KRAB AND ZINC FINGER DOMAIN-CONTAINING"/>
    <property type="match status" value="1"/>
</dbReference>